<proteinExistence type="predicted"/>
<evidence type="ECO:0000313" key="7">
    <source>
        <dbReference type="Proteomes" id="UP000266188"/>
    </source>
</evidence>
<dbReference type="EMBL" id="MVGC01000201">
    <property type="protein sequence ID" value="RJE21848.1"/>
    <property type="molecule type" value="Genomic_DNA"/>
</dbReference>
<reference evidence="7" key="1">
    <citation type="submission" date="2017-02" db="EMBL/GenBank/DDBJ databases">
        <authorList>
            <person name="Tafer H."/>
            <person name="Lopandic K."/>
        </authorList>
    </citation>
    <scope>NUCLEOTIDE SEQUENCE [LARGE SCALE GENOMIC DNA]</scope>
    <source>
        <strain evidence="7">CBS 366.77</strain>
    </source>
</reference>
<keyword evidence="4 5" id="KW-0472">Membrane</keyword>
<evidence type="ECO:0008006" key="8">
    <source>
        <dbReference type="Google" id="ProtNLM"/>
    </source>
</evidence>
<evidence type="ECO:0000256" key="4">
    <source>
        <dbReference type="ARBA" id="ARBA00023136"/>
    </source>
</evidence>
<keyword evidence="7" id="KW-1185">Reference proteome</keyword>
<comment type="subcellular location">
    <subcellularLocation>
        <location evidence="1">Membrane</location>
        <topology evidence="1">Multi-pass membrane protein</topology>
    </subcellularLocation>
</comment>
<dbReference type="Gene3D" id="1.20.58.340">
    <property type="entry name" value="Magnesium transport protein CorA, transmembrane region"/>
    <property type="match status" value="1"/>
</dbReference>
<comment type="caution">
    <text evidence="6">The sequence shown here is derived from an EMBL/GenBank/DDBJ whole genome shotgun (WGS) entry which is preliminary data.</text>
</comment>
<dbReference type="AlphaFoldDB" id="A0A3A2ZF96"/>
<name>A0A3A2ZF96_9EURO</name>
<dbReference type="SUPFAM" id="SSF144083">
    <property type="entry name" value="Magnesium transport protein CorA, transmembrane region"/>
    <property type="match status" value="1"/>
</dbReference>
<protein>
    <recommendedName>
        <fullName evidence="8">CorA-like Mg2+ transporter protein</fullName>
    </recommendedName>
</protein>
<keyword evidence="3 5" id="KW-1133">Transmembrane helix</keyword>
<dbReference type="OrthoDB" id="5207033at2759"/>
<sequence length="277" mass="32553">MHYEWSKFNIFTRWLSTNQTAILIFDPRHNNTHYPFSDFLEPDITLLSDPFWVYILVIEEVARLQESAVWAIRNQVRAMETHQKPLGKPQPDYRRLHDIARHAIHVTETLNVNSETLEHILRHHERNIIPNQPFEIRQEVHCRLTFFQSYLSCMRDRSISNEKRLQNEIQLAFNIVAQHDAATTVEISRAARSDSATMKTLAFITLTFLPPTFICTLFSMSFFDFSADSGGWSVSSKIWIYWAFAIPITAATAFLWYFWSVLFPFKSIEENRTQITC</sequence>
<evidence type="ECO:0000313" key="6">
    <source>
        <dbReference type="EMBL" id="RJE21848.1"/>
    </source>
</evidence>
<keyword evidence="2 5" id="KW-0812">Transmembrane</keyword>
<gene>
    <name evidence="6" type="ORF">PHISCL_05799</name>
</gene>
<feature type="transmembrane region" description="Helical" evidence="5">
    <location>
        <begin position="201"/>
        <end position="223"/>
    </location>
</feature>
<evidence type="ECO:0000256" key="1">
    <source>
        <dbReference type="ARBA" id="ARBA00004141"/>
    </source>
</evidence>
<accession>A0A3A2ZF96</accession>
<feature type="transmembrane region" description="Helical" evidence="5">
    <location>
        <begin position="238"/>
        <end position="259"/>
    </location>
</feature>
<dbReference type="InterPro" id="IPR045863">
    <property type="entry name" value="CorA_TM1_TM2"/>
</dbReference>
<evidence type="ECO:0000256" key="2">
    <source>
        <dbReference type="ARBA" id="ARBA00022692"/>
    </source>
</evidence>
<evidence type="ECO:0000256" key="3">
    <source>
        <dbReference type="ARBA" id="ARBA00022989"/>
    </source>
</evidence>
<evidence type="ECO:0000256" key="5">
    <source>
        <dbReference type="SAM" id="Phobius"/>
    </source>
</evidence>
<organism evidence="6 7">
    <name type="scientific">Aspergillus sclerotialis</name>
    <dbReference type="NCBI Taxonomy" id="2070753"/>
    <lineage>
        <taxon>Eukaryota</taxon>
        <taxon>Fungi</taxon>
        <taxon>Dikarya</taxon>
        <taxon>Ascomycota</taxon>
        <taxon>Pezizomycotina</taxon>
        <taxon>Eurotiomycetes</taxon>
        <taxon>Eurotiomycetidae</taxon>
        <taxon>Eurotiales</taxon>
        <taxon>Aspergillaceae</taxon>
        <taxon>Aspergillus</taxon>
        <taxon>Aspergillus subgen. Polypaecilum</taxon>
    </lineage>
</organism>
<dbReference type="Proteomes" id="UP000266188">
    <property type="component" value="Unassembled WGS sequence"/>
</dbReference>
<dbReference type="GO" id="GO:0016020">
    <property type="term" value="C:membrane"/>
    <property type="evidence" value="ECO:0007669"/>
    <property type="project" value="UniProtKB-SubCell"/>
</dbReference>